<reference evidence="3" key="1">
    <citation type="submission" date="2017-01" db="EMBL/GenBank/DDBJ databases">
        <authorList>
            <person name="Varghese N."/>
            <person name="Submissions S."/>
        </authorList>
    </citation>
    <scope>NUCLEOTIDE SEQUENCE [LARGE SCALE GENOMIC DNA]</scope>
    <source>
        <strain evidence="3">DSM 46698</strain>
    </source>
</reference>
<keyword evidence="1" id="KW-0732">Signal</keyword>
<evidence type="ECO:0008006" key="4">
    <source>
        <dbReference type="Google" id="ProtNLM"/>
    </source>
</evidence>
<feature type="signal peptide" evidence="1">
    <location>
        <begin position="1"/>
        <end position="21"/>
    </location>
</feature>
<sequence>MKNHLLVFLLVVFSFGFPSMAQENDTTEQESKKEVYDFILLSSRYQNAFNFLGRDFGADIDLVSTDLMYYFNSGIYFNISAIKFLQEGLPWQYGGTLGFNKDLGAKTDINLSYSQFLIDGQSEVTGIQDLGFAQATFGCEWGFLYSTIQFQTLFNERTDYFINSSHSRYFEFDQKLFKKITISFEPKFTLMSGTSEFYRMGGFDLTVEDTSSFQNFQLLNWEAMLPITFGIGYWDLEFQARYINPLNLPNFDESNNRFIFGFQLSYAIPIKKTKSK</sequence>
<dbReference type="STRING" id="529505.SAMN05421761_101307"/>
<dbReference type="OrthoDB" id="835191at2"/>
<gene>
    <name evidence="2" type="ORF">SAMN05421761_101307</name>
</gene>
<evidence type="ECO:0000313" key="3">
    <source>
        <dbReference type="Proteomes" id="UP000186026"/>
    </source>
</evidence>
<protein>
    <recommendedName>
        <fullName evidence="4">Outer membrane protein beta-barrel domain-containing protein</fullName>
    </recommendedName>
</protein>
<dbReference type="RefSeq" id="WP_076497850.1">
    <property type="nucleotide sequence ID" value="NZ_FTOP01000001.1"/>
</dbReference>
<name>A0A1N7JX98_9BACT</name>
<evidence type="ECO:0000313" key="2">
    <source>
        <dbReference type="EMBL" id="SIS53975.1"/>
    </source>
</evidence>
<evidence type="ECO:0000256" key="1">
    <source>
        <dbReference type="SAM" id="SignalP"/>
    </source>
</evidence>
<dbReference type="Proteomes" id="UP000186026">
    <property type="component" value="Unassembled WGS sequence"/>
</dbReference>
<dbReference type="EMBL" id="FTOP01000001">
    <property type="protein sequence ID" value="SIS53975.1"/>
    <property type="molecule type" value="Genomic_DNA"/>
</dbReference>
<dbReference type="AlphaFoldDB" id="A0A1N7JX98"/>
<organism evidence="2 3">
    <name type="scientific">Belliella pelovolcani</name>
    <dbReference type="NCBI Taxonomy" id="529505"/>
    <lineage>
        <taxon>Bacteria</taxon>
        <taxon>Pseudomonadati</taxon>
        <taxon>Bacteroidota</taxon>
        <taxon>Cytophagia</taxon>
        <taxon>Cytophagales</taxon>
        <taxon>Cyclobacteriaceae</taxon>
        <taxon>Belliella</taxon>
    </lineage>
</organism>
<proteinExistence type="predicted"/>
<feature type="chain" id="PRO_5012116890" description="Outer membrane protein beta-barrel domain-containing protein" evidence="1">
    <location>
        <begin position="22"/>
        <end position="276"/>
    </location>
</feature>
<accession>A0A1N7JX98</accession>
<keyword evidence="3" id="KW-1185">Reference proteome</keyword>